<reference evidence="2" key="1">
    <citation type="submission" date="2023-10" db="EMBL/GenBank/DDBJ databases">
        <title>Chromosome-level genome of the transformable northern wattle, Acacia crassicarpa.</title>
        <authorList>
            <person name="Massaro I."/>
            <person name="Sinha N.R."/>
            <person name="Poethig S."/>
            <person name="Leichty A.R."/>
        </authorList>
    </citation>
    <scope>NUCLEOTIDE SEQUENCE</scope>
    <source>
        <strain evidence="2">Acra3RX</strain>
        <tissue evidence="2">Leaf</tissue>
    </source>
</reference>
<proteinExistence type="predicted"/>
<evidence type="ECO:0000259" key="1">
    <source>
        <dbReference type="SMART" id="SM00597"/>
    </source>
</evidence>
<sequence>MRRFNPKWYEEFGSWLEYSGSKDACFCLYCYLLDMEVGGSGSTQEAFISVGFKKWHKKDRIKVRVGDHKSAHNRCYQACQDLMKQNQHIDVAFLYISEQQIIDYCNQLKTFLDCARYLLRNGQPFGDMMNL</sequence>
<dbReference type="PANTHER" id="PTHR45749:SF36">
    <property type="entry name" value="ZINC FINGER MYM-TYPE PROTEIN 1-LIKE"/>
    <property type="match status" value="1"/>
</dbReference>
<comment type="caution">
    <text evidence="2">The sequence shown here is derived from an EMBL/GenBank/DDBJ whole genome shotgun (WGS) entry which is preliminary data.</text>
</comment>
<evidence type="ECO:0000313" key="3">
    <source>
        <dbReference type="Proteomes" id="UP001293593"/>
    </source>
</evidence>
<dbReference type="Proteomes" id="UP001293593">
    <property type="component" value="Unassembled WGS sequence"/>
</dbReference>
<protein>
    <recommendedName>
        <fullName evidence="1">TTF-type domain-containing protein</fullName>
    </recommendedName>
</protein>
<dbReference type="PANTHER" id="PTHR45749">
    <property type="match status" value="1"/>
</dbReference>
<organism evidence="2 3">
    <name type="scientific">Acacia crassicarpa</name>
    <name type="common">northern wattle</name>
    <dbReference type="NCBI Taxonomy" id="499986"/>
    <lineage>
        <taxon>Eukaryota</taxon>
        <taxon>Viridiplantae</taxon>
        <taxon>Streptophyta</taxon>
        <taxon>Embryophyta</taxon>
        <taxon>Tracheophyta</taxon>
        <taxon>Spermatophyta</taxon>
        <taxon>Magnoliopsida</taxon>
        <taxon>eudicotyledons</taxon>
        <taxon>Gunneridae</taxon>
        <taxon>Pentapetalae</taxon>
        <taxon>rosids</taxon>
        <taxon>fabids</taxon>
        <taxon>Fabales</taxon>
        <taxon>Fabaceae</taxon>
        <taxon>Caesalpinioideae</taxon>
        <taxon>mimosoid clade</taxon>
        <taxon>Acacieae</taxon>
        <taxon>Acacia</taxon>
    </lineage>
</organism>
<dbReference type="SMART" id="SM00597">
    <property type="entry name" value="ZnF_TTF"/>
    <property type="match status" value="1"/>
</dbReference>
<dbReference type="AlphaFoldDB" id="A0AAE1IYN2"/>
<dbReference type="Pfam" id="PF14291">
    <property type="entry name" value="DUF4371"/>
    <property type="match status" value="1"/>
</dbReference>
<dbReference type="EMBL" id="JAWXYG010000010">
    <property type="protein sequence ID" value="KAK4260427.1"/>
    <property type="molecule type" value="Genomic_DNA"/>
</dbReference>
<keyword evidence="3" id="KW-1185">Reference proteome</keyword>
<dbReference type="InterPro" id="IPR025398">
    <property type="entry name" value="DUF4371"/>
</dbReference>
<evidence type="ECO:0000313" key="2">
    <source>
        <dbReference type="EMBL" id="KAK4260427.1"/>
    </source>
</evidence>
<name>A0AAE1IYN2_9FABA</name>
<dbReference type="InterPro" id="IPR006580">
    <property type="entry name" value="Znf_TTF"/>
</dbReference>
<accession>A0AAE1IYN2</accession>
<gene>
    <name evidence="2" type="ORF">QN277_003544</name>
</gene>
<feature type="domain" description="TTF-type" evidence="1">
    <location>
        <begin position="2"/>
        <end position="95"/>
    </location>
</feature>